<dbReference type="EMBL" id="AJJU01000043">
    <property type="protein sequence ID" value="EID71644.1"/>
    <property type="molecule type" value="Genomic_DNA"/>
</dbReference>
<comment type="caution">
    <text evidence="2">The sequence shown here is derived from an EMBL/GenBank/DDBJ whole genome shotgun (WGS) entry which is preliminary data.</text>
</comment>
<evidence type="ECO:0000313" key="3">
    <source>
        <dbReference type="Proteomes" id="UP000005938"/>
    </source>
</evidence>
<dbReference type="OrthoDB" id="6400838at2"/>
<keyword evidence="1" id="KW-1133">Transmembrane helix</keyword>
<reference evidence="2 3" key="1">
    <citation type="journal article" date="2012" name="J. Bacteriol.">
        <title>Genome Sequence of the Halotolerant Bacterium Imtechella halotolerans K1T.</title>
        <authorList>
            <person name="Kumar S."/>
            <person name="Vikram S."/>
            <person name="Subramanian S."/>
            <person name="Raghava G.P."/>
            <person name="Pinnaka A.K."/>
        </authorList>
    </citation>
    <scope>NUCLEOTIDE SEQUENCE [LARGE SCALE GENOMIC DNA]</scope>
    <source>
        <strain evidence="2 3">K1</strain>
    </source>
</reference>
<evidence type="ECO:0000313" key="2">
    <source>
        <dbReference type="EMBL" id="EID71644.1"/>
    </source>
</evidence>
<evidence type="ECO:0000256" key="1">
    <source>
        <dbReference type="SAM" id="Phobius"/>
    </source>
</evidence>
<sequence length="167" mass="18858">MKIFPSDKIEITTSLSLEEVRTILTNNIRQKTGVIFGSNNSKNTKLFEGSFEQDRFEIQRVITGRNSFLPQIKGHIRPSMNGTKLIADLTIHKFVIGFMVVWFSLVTISLIFGSTSLQTNPIFLLVPLIMIAFGIVLVKFGYNIQKNKSISDLKMILNGKLIHKNSI</sequence>
<keyword evidence="1" id="KW-0472">Membrane</keyword>
<name>I0W5H8_9FLAO</name>
<dbReference type="AlphaFoldDB" id="I0W5H8"/>
<accession>I0W5H8</accession>
<dbReference type="RefSeq" id="WP_008241624.1">
    <property type="nucleotide sequence ID" value="NZ_AJJU01000043.1"/>
</dbReference>
<feature type="transmembrane region" description="Helical" evidence="1">
    <location>
        <begin position="94"/>
        <end position="116"/>
    </location>
</feature>
<organism evidence="2 3">
    <name type="scientific">Imtechella halotolerans K1</name>
    <dbReference type="NCBI Taxonomy" id="946077"/>
    <lineage>
        <taxon>Bacteria</taxon>
        <taxon>Pseudomonadati</taxon>
        <taxon>Bacteroidota</taxon>
        <taxon>Flavobacteriia</taxon>
        <taxon>Flavobacteriales</taxon>
        <taxon>Flavobacteriaceae</taxon>
        <taxon>Imtechella</taxon>
    </lineage>
</organism>
<feature type="transmembrane region" description="Helical" evidence="1">
    <location>
        <begin position="122"/>
        <end position="142"/>
    </location>
</feature>
<dbReference type="STRING" id="946077.W5A_13520"/>
<gene>
    <name evidence="2" type="ORF">W5A_13520</name>
</gene>
<keyword evidence="1" id="KW-0812">Transmembrane</keyword>
<dbReference type="eggNOG" id="COG2319">
    <property type="taxonomic scope" value="Bacteria"/>
</dbReference>
<keyword evidence="3" id="KW-1185">Reference proteome</keyword>
<dbReference type="Proteomes" id="UP000005938">
    <property type="component" value="Unassembled WGS sequence"/>
</dbReference>
<protein>
    <submittedName>
        <fullName evidence="2">Uncharacterized protein</fullName>
    </submittedName>
</protein>
<proteinExistence type="predicted"/>